<keyword evidence="4 7" id="KW-1133">Transmembrane helix</keyword>
<comment type="subcellular location">
    <subcellularLocation>
        <location evidence="1">Cell membrane</location>
        <topology evidence="1">Multi-pass membrane protein</topology>
    </subcellularLocation>
</comment>
<feature type="compositionally biased region" description="Polar residues" evidence="6">
    <location>
        <begin position="408"/>
        <end position="419"/>
    </location>
</feature>
<organism evidence="9">
    <name type="scientific">Agromyces sp. G08B096</name>
    <dbReference type="NCBI Taxonomy" id="3156399"/>
    <lineage>
        <taxon>Bacteria</taxon>
        <taxon>Bacillati</taxon>
        <taxon>Actinomycetota</taxon>
        <taxon>Actinomycetes</taxon>
        <taxon>Micrococcales</taxon>
        <taxon>Microbacteriaceae</taxon>
        <taxon>Agromyces</taxon>
    </lineage>
</organism>
<keyword evidence="3 7" id="KW-0812">Transmembrane</keyword>
<dbReference type="InterPro" id="IPR050189">
    <property type="entry name" value="MFS_Efflux_Transporters"/>
</dbReference>
<gene>
    <name evidence="9" type="ORF">ABIQ69_04805</name>
</gene>
<feature type="transmembrane region" description="Helical" evidence="7">
    <location>
        <begin position="306"/>
        <end position="328"/>
    </location>
</feature>
<feature type="transmembrane region" description="Helical" evidence="7">
    <location>
        <begin position="170"/>
        <end position="192"/>
    </location>
</feature>
<evidence type="ECO:0000313" key="9">
    <source>
        <dbReference type="EMBL" id="XBX83241.1"/>
    </source>
</evidence>
<reference evidence="9" key="1">
    <citation type="submission" date="2024-05" db="EMBL/GenBank/DDBJ databases">
        <authorList>
            <person name="Yu L."/>
        </authorList>
    </citation>
    <scope>NUCLEOTIDE SEQUENCE</scope>
    <source>
        <strain evidence="9">G08B096</strain>
    </source>
</reference>
<evidence type="ECO:0000256" key="1">
    <source>
        <dbReference type="ARBA" id="ARBA00004651"/>
    </source>
</evidence>
<feature type="domain" description="Major facilitator superfamily (MFS) profile" evidence="8">
    <location>
        <begin position="17"/>
        <end position="393"/>
    </location>
</feature>
<protein>
    <submittedName>
        <fullName evidence="9">MFS transporter</fullName>
    </submittedName>
</protein>
<evidence type="ECO:0000256" key="6">
    <source>
        <dbReference type="SAM" id="MobiDB-lite"/>
    </source>
</evidence>
<feature type="transmembrane region" description="Helical" evidence="7">
    <location>
        <begin position="213"/>
        <end position="233"/>
    </location>
</feature>
<evidence type="ECO:0000256" key="3">
    <source>
        <dbReference type="ARBA" id="ARBA00022692"/>
    </source>
</evidence>
<dbReference type="PANTHER" id="PTHR43124:SF3">
    <property type="entry name" value="CHLORAMPHENICOL EFFLUX PUMP RV0191"/>
    <property type="match status" value="1"/>
</dbReference>
<feature type="transmembrane region" description="Helical" evidence="7">
    <location>
        <begin position="52"/>
        <end position="76"/>
    </location>
</feature>
<keyword evidence="2" id="KW-1003">Cell membrane</keyword>
<evidence type="ECO:0000256" key="4">
    <source>
        <dbReference type="ARBA" id="ARBA00022989"/>
    </source>
</evidence>
<dbReference type="InterPro" id="IPR011701">
    <property type="entry name" value="MFS"/>
</dbReference>
<feature type="transmembrane region" description="Helical" evidence="7">
    <location>
        <begin position="83"/>
        <end position="103"/>
    </location>
</feature>
<dbReference type="SUPFAM" id="SSF103473">
    <property type="entry name" value="MFS general substrate transporter"/>
    <property type="match status" value="1"/>
</dbReference>
<evidence type="ECO:0000256" key="2">
    <source>
        <dbReference type="ARBA" id="ARBA00022475"/>
    </source>
</evidence>
<feature type="region of interest" description="Disordered" evidence="6">
    <location>
        <begin position="392"/>
        <end position="419"/>
    </location>
</feature>
<feature type="transmembrane region" description="Helical" evidence="7">
    <location>
        <begin position="245"/>
        <end position="268"/>
    </location>
</feature>
<dbReference type="InterPro" id="IPR036259">
    <property type="entry name" value="MFS_trans_sf"/>
</dbReference>
<feature type="transmembrane region" description="Helical" evidence="7">
    <location>
        <begin position="371"/>
        <end position="389"/>
    </location>
</feature>
<proteinExistence type="predicted"/>
<feature type="transmembrane region" description="Helical" evidence="7">
    <location>
        <begin position="12"/>
        <end position="32"/>
    </location>
</feature>
<dbReference type="GO" id="GO:0005886">
    <property type="term" value="C:plasma membrane"/>
    <property type="evidence" value="ECO:0007669"/>
    <property type="project" value="UniProtKB-SubCell"/>
</dbReference>
<dbReference type="RefSeq" id="WP_350349245.1">
    <property type="nucleotide sequence ID" value="NZ_CP158374.1"/>
</dbReference>
<evidence type="ECO:0000259" key="8">
    <source>
        <dbReference type="PROSITE" id="PS50850"/>
    </source>
</evidence>
<dbReference type="EMBL" id="CP158374">
    <property type="protein sequence ID" value="XBX83241.1"/>
    <property type="molecule type" value="Genomic_DNA"/>
</dbReference>
<dbReference type="CDD" id="cd17324">
    <property type="entry name" value="MFS_NepI_like"/>
    <property type="match status" value="1"/>
</dbReference>
<dbReference type="InterPro" id="IPR020846">
    <property type="entry name" value="MFS_dom"/>
</dbReference>
<evidence type="ECO:0000256" key="7">
    <source>
        <dbReference type="SAM" id="Phobius"/>
    </source>
</evidence>
<sequence length="419" mass="41486">MSVTESPRSRATAMPWPGLVALAAAVFLSITIELLPTGLLPEMGAGLAVPAALIGLTVSVFAFTVVLTSTTLVAATSRMPRRGLLVAVLVVLGVSTALSALATEYWMLIAARVLGGLAHGVFWSIVAATASRLVPERLIGRAVAVVLGGGTLAMILGVPASTILGQALGWRAAFAIVGGLTLLGALAVRLALPRAEAGAAPTAARYRPGDPGFASVLLLCVVTAVTMLGQYAVTTYVAPLVTDLIGLPAGAVGPLLFLSGVAGAVGLVAAGSPLARNATAAMLTALGVAAVALAVLGLAITPVVSVAAFAVWGLAFGAIPPLLQTRLLRTAPPTHRDAASALYTTAFNTGIGGGALVGSIVFGAFGVAALPWGYAAVLVVAAVLVAVGARSGRRGSPIGDATPPAQPAGTSTPTRPSTT</sequence>
<dbReference type="GO" id="GO:0022857">
    <property type="term" value="F:transmembrane transporter activity"/>
    <property type="evidence" value="ECO:0007669"/>
    <property type="project" value="InterPro"/>
</dbReference>
<keyword evidence="5 7" id="KW-0472">Membrane</keyword>
<feature type="transmembrane region" description="Helical" evidence="7">
    <location>
        <begin position="109"/>
        <end position="130"/>
    </location>
</feature>
<dbReference type="Gene3D" id="1.20.1250.20">
    <property type="entry name" value="MFS general substrate transporter like domains"/>
    <property type="match status" value="1"/>
</dbReference>
<dbReference type="Pfam" id="PF07690">
    <property type="entry name" value="MFS_1"/>
    <property type="match status" value="1"/>
</dbReference>
<accession>A0AAU7WBK8</accession>
<dbReference type="PROSITE" id="PS50850">
    <property type="entry name" value="MFS"/>
    <property type="match status" value="1"/>
</dbReference>
<feature type="transmembrane region" description="Helical" evidence="7">
    <location>
        <begin position="280"/>
        <end position="300"/>
    </location>
</feature>
<feature type="transmembrane region" description="Helical" evidence="7">
    <location>
        <begin position="142"/>
        <end position="164"/>
    </location>
</feature>
<dbReference type="AlphaFoldDB" id="A0AAU7WBK8"/>
<feature type="transmembrane region" description="Helical" evidence="7">
    <location>
        <begin position="340"/>
        <end position="365"/>
    </location>
</feature>
<name>A0AAU7WBK8_9MICO</name>
<dbReference type="PANTHER" id="PTHR43124">
    <property type="entry name" value="PURINE EFFLUX PUMP PBUE"/>
    <property type="match status" value="1"/>
</dbReference>
<evidence type="ECO:0000256" key="5">
    <source>
        <dbReference type="ARBA" id="ARBA00023136"/>
    </source>
</evidence>